<evidence type="ECO:0000313" key="1">
    <source>
        <dbReference type="EMBL" id="KAJ8924516.1"/>
    </source>
</evidence>
<protein>
    <submittedName>
        <fullName evidence="1">Uncharacterized protein</fullName>
    </submittedName>
</protein>
<comment type="caution">
    <text evidence="1">The sequence shown here is derived from an EMBL/GenBank/DDBJ whole genome shotgun (WGS) entry which is preliminary data.</text>
</comment>
<keyword evidence="2" id="KW-1185">Reference proteome</keyword>
<accession>A0AAV8WE35</accession>
<evidence type="ECO:0000313" key="2">
    <source>
        <dbReference type="Proteomes" id="UP001159042"/>
    </source>
</evidence>
<proteinExistence type="predicted"/>
<dbReference type="AlphaFoldDB" id="A0AAV8WE35"/>
<gene>
    <name evidence="1" type="ORF">NQ315_007314</name>
</gene>
<reference evidence="1 2" key="1">
    <citation type="journal article" date="2023" name="Insect Mol. Biol.">
        <title>Genome sequencing provides insights into the evolution of gene families encoding plant cell wall-degrading enzymes in longhorned beetles.</title>
        <authorList>
            <person name="Shin N.R."/>
            <person name="Okamura Y."/>
            <person name="Kirsch R."/>
            <person name="Pauchet Y."/>
        </authorList>
    </citation>
    <scope>NUCLEOTIDE SEQUENCE [LARGE SCALE GENOMIC DNA]</scope>
    <source>
        <strain evidence="1">EAD_L_NR</strain>
    </source>
</reference>
<organism evidence="1 2">
    <name type="scientific">Exocentrus adspersus</name>
    <dbReference type="NCBI Taxonomy" id="1586481"/>
    <lineage>
        <taxon>Eukaryota</taxon>
        <taxon>Metazoa</taxon>
        <taxon>Ecdysozoa</taxon>
        <taxon>Arthropoda</taxon>
        <taxon>Hexapoda</taxon>
        <taxon>Insecta</taxon>
        <taxon>Pterygota</taxon>
        <taxon>Neoptera</taxon>
        <taxon>Endopterygota</taxon>
        <taxon>Coleoptera</taxon>
        <taxon>Polyphaga</taxon>
        <taxon>Cucujiformia</taxon>
        <taxon>Chrysomeloidea</taxon>
        <taxon>Cerambycidae</taxon>
        <taxon>Lamiinae</taxon>
        <taxon>Acanthocinini</taxon>
        <taxon>Exocentrus</taxon>
    </lineage>
</organism>
<sequence length="112" mass="12799">MQSVPTRQVRVLPGLGKLFKSFSLPLPLNATYLLHMSDVEVGPQVHVTYTYDRVVPYVGHKRLTVVTSPARVYATRPSILQREYDRIENKVRPWVGYSATNRYLNSDSAVKH</sequence>
<dbReference type="Proteomes" id="UP001159042">
    <property type="component" value="Unassembled WGS sequence"/>
</dbReference>
<dbReference type="EMBL" id="JANEYG010000003">
    <property type="protein sequence ID" value="KAJ8924516.1"/>
    <property type="molecule type" value="Genomic_DNA"/>
</dbReference>
<name>A0AAV8WE35_9CUCU</name>